<dbReference type="Pfam" id="PF13749">
    <property type="entry name" value="HATPase_c_4"/>
    <property type="match status" value="1"/>
</dbReference>
<proteinExistence type="predicted"/>
<dbReference type="InterPro" id="IPR013196">
    <property type="entry name" value="HTH_11"/>
</dbReference>
<dbReference type="PANTHER" id="PTHR30595">
    <property type="entry name" value="GLPR-RELATED TRANSCRIPTIONAL REPRESSOR"/>
    <property type="match status" value="1"/>
</dbReference>
<evidence type="ECO:0000313" key="5">
    <source>
        <dbReference type="Proteomes" id="UP001209344"/>
    </source>
</evidence>
<name>A0AAP3F902_9BACT</name>
<sequence length="484" mass="55316">MKIYQDESQNIEYKESWNDKYLEWICGFANAQGGKIVIGVNDAHEIVGVNNSKRLMEDIPNKIVTHLGIVAEVNLLKADELDYIEIEIEPNSVPISYRGHYHYRSGSTKQELKGVSLQEFILRKMGRSWDDIAHPKVTEDVIDRDAITYFLKKGINSGRIDSDELQASTHDVLENLNLLDEDGKLKNAALLLFAKKPQRYFTSVEFQIGRFGKDEGDLLEQDIIEGNIIQMADKVMEVLRFKYLHAPIHFEGMQRIETLEIPDKAFREILYNAIAHKLYSGAAIQMHVYDDRIEVWNDGSLPAGYTPETLMRRHSSKPRNKNIAFAFFKAGFIDRWGLGYRKIMDGFKEAGMEPPTIELVDGGVRVTIWRRNVTNNSVNVTNNGVNVTNNVTNNDENVTNNVTNNDENVTNNLIDLSSVSLTERQRNIIDLIKNNRRISAAEMSRILSVTLRTIKRDLKEMQRLGVITRDGKTKATEWIVNNEI</sequence>
<dbReference type="PANTHER" id="PTHR30595:SF6">
    <property type="entry name" value="SCHLAFEN ALBA-2 DOMAIN-CONTAINING PROTEIN"/>
    <property type="match status" value="1"/>
</dbReference>
<dbReference type="InterPro" id="IPR036388">
    <property type="entry name" value="WH-like_DNA-bd_sf"/>
</dbReference>
<dbReference type="GO" id="GO:0003700">
    <property type="term" value="F:DNA-binding transcription factor activity"/>
    <property type="evidence" value="ECO:0007669"/>
    <property type="project" value="InterPro"/>
</dbReference>
<keyword evidence="2" id="KW-0804">Transcription</keyword>
<evidence type="ECO:0000259" key="3">
    <source>
        <dbReference type="PROSITE" id="PS51000"/>
    </source>
</evidence>
<dbReference type="RefSeq" id="WP_264965399.1">
    <property type="nucleotide sequence ID" value="NZ_JAPDVK010000001.1"/>
</dbReference>
<evidence type="ECO:0000256" key="1">
    <source>
        <dbReference type="ARBA" id="ARBA00023015"/>
    </source>
</evidence>
<dbReference type="InterPro" id="IPR007421">
    <property type="entry name" value="Schlafen_AlbA_2_dom"/>
</dbReference>
<feature type="domain" description="HTH deoR-type" evidence="3">
    <location>
        <begin position="421"/>
        <end position="476"/>
    </location>
</feature>
<dbReference type="InterPro" id="IPR001034">
    <property type="entry name" value="DeoR_HTH"/>
</dbReference>
<dbReference type="PROSITE" id="PS51000">
    <property type="entry name" value="HTH_DEOR_2"/>
    <property type="match status" value="1"/>
</dbReference>
<dbReference type="Proteomes" id="UP001209344">
    <property type="component" value="Unassembled WGS sequence"/>
</dbReference>
<dbReference type="Pfam" id="PF08279">
    <property type="entry name" value="HTH_11"/>
    <property type="match status" value="1"/>
</dbReference>
<dbReference type="EMBL" id="JAPDVK010000001">
    <property type="protein sequence ID" value="MCW4127284.1"/>
    <property type="molecule type" value="Genomic_DNA"/>
</dbReference>
<dbReference type="Gene3D" id="1.10.10.10">
    <property type="entry name" value="Winged helix-like DNA-binding domain superfamily/Winged helix DNA-binding domain"/>
    <property type="match status" value="1"/>
</dbReference>
<evidence type="ECO:0000256" key="2">
    <source>
        <dbReference type="ARBA" id="ARBA00023163"/>
    </source>
</evidence>
<evidence type="ECO:0000313" key="4">
    <source>
        <dbReference type="EMBL" id="MCW4127284.1"/>
    </source>
</evidence>
<dbReference type="InterPro" id="IPR036390">
    <property type="entry name" value="WH_DNA-bd_sf"/>
</dbReference>
<organism evidence="4 5">
    <name type="scientific">Segatella copri</name>
    <dbReference type="NCBI Taxonomy" id="165179"/>
    <lineage>
        <taxon>Bacteria</taxon>
        <taxon>Pseudomonadati</taxon>
        <taxon>Bacteroidota</taxon>
        <taxon>Bacteroidia</taxon>
        <taxon>Bacteroidales</taxon>
        <taxon>Prevotellaceae</taxon>
        <taxon>Segatella</taxon>
    </lineage>
</organism>
<gene>
    <name evidence="4" type="ORF">ONT16_03145</name>
</gene>
<dbReference type="Gene3D" id="3.30.950.30">
    <property type="entry name" value="Schlafen, AAA domain"/>
    <property type="match status" value="1"/>
</dbReference>
<accession>A0AAP3F902</accession>
<dbReference type="Pfam" id="PF04326">
    <property type="entry name" value="SLFN_AlbA_2"/>
    <property type="match status" value="1"/>
</dbReference>
<dbReference type="InterPro" id="IPR038475">
    <property type="entry name" value="RecG_C_sf"/>
</dbReference>
<dbReference type="InterPro" id="IPR038461">
    <property type="entry name" value="Schlafen_AlbA_2_dom_sf"/>
</dbReference>
<comment type="caution">
    <text evidence="4">The sequence shown here is derived from an EMBL/GenBank/DDBJ whole genome shotgun (WGS) entry which is preliminary data.</text>
</comment>
<dbReference type="Gene3D" id="3.30.565.60">
    <property type="match status" value="1"/>
</dbReference>
<reference evidence="4" key="1">
    <citation type="submission" date="2022-11" db="EMBL/GenBank/DDBJ databases">
        <title>Genomic repertoires linked with pathogenic potency of arthritogenic Prevotella copri isolated from the gut of rheumatoid arthritis patients.</title>
        <authorList>
            <person name="Nii T."/>
            <person name="Maeda Y."/>
            <person name="Motooka D."/>
            <person name="Naito M."/>
            <person name="Matsumoto Y."/>
            <person name="Ogawa T."/>
            <person name="Oguro-Igashira E."/>
            <person name="Kishikawa T."/>
            <person name="Yamashita M."/>
            <person name="Koizumi S."/>
            <person name="Kurakawa T."/>
            <person name="Okumura R."/>
            <person name="Kayama H."/>
            <person name="Murakami M."/>
            <person name="Sakaguchi T."/>
            <person name="Das B."/>
            <person name="Nakamura S."/>
            <person name="Okada Y."/>
            <person name="Kumanogoh A."/>
            <person name="Takeda K."/>
        </authorList>
    </citation>
    <scope>NUCLEOTIDE SEQUENCE</scope>
    <source>
        <strain evidence="4">F3-75</strain>
    </source>
</reference>
<protein>
    <submittedName>
        <fullName evidence="4">DNA binding domain-containing protein</fullName>
    </submittedName>
</protein>
<dbReference type="Gene3D" id="6.10.10.130">
    <property type="match status" value="1"/>
</dbReference>
<keyword evidence="1" id="KW-0805">Transcription regulation</keyword>
<dbReference type="AlphaFoldDB" id="A0AAP3F902"/>
<dbReference type="SUPFAM" id="SSF46785">
    <property type="entry name" value="Winged helix' DNA-binding domain"/>
    <property type="match status" value="1"/>
</dbReference>